<reference evidence="20 21" key="1">
    <citation type="submission" date="2018-06" db="EMBL/GenBank/DDBJ databases">
        <title>Genomic Encyclopedia of Type Strains, Phase IV (KMG-IV): sequencing the most valuable type-strain genomes for metagenomic binning, comparative biology and taxonomic classification.</title>
        <authorList>
            <person name="Goeker M."/>
        </authorList>
    </citation>
    <scope>NUCLEOTIDE SEQUENCE [LARGE SCALE GENOMIC DNA]</scope>
    <source>
        <strain evidence="20 21">DSM 24032</strain>
    </source>
</reference>
<gene>
    <name evidence="20" type="ORF">DFR28_102361</name>
</gene>
<dbReference type="UniPathway" id="UPA00557">
    <property type="reaction ID" value="UER00614"/>
</dbReference>
<evidence type="ECO:0000256" key="18">
    <source>
        <dbReference type="RuleBase" id="RU003938"/>
    </source>
</evidence>
<keyword evidence="17" id="KW-1208">Phospholipid metabolism</keyword>
<comment type="subcellular location">
    <subcellularLocation>
        <location evidence="2">Cell membrane</location>
        <topology evidence="2">Multi-pass membrane protein</topology>
    </subcellularLocation>
</comment>
<comment type="pathway">
    <text evidence="4">Lipid metabolism.</text>
</comment>
<dbReference type="GO" id="GO:0005886">
    <property type="term" value="C:plasma membrane"/>
    <property type="evidence" value="ECO:0007669"/>
    <property type="project" value="UniProtKB-SubCell"/>
</dbReference>
<evidence type="ECO:0000256" key="2">
    <source>
        <dbReference type="ARBA" id="ARBA00004651"/>
    </source>
</evidence>
<keyword evidence="8" id="KW-1003">Cell membrane</keyword>
<evidence type="ECO:0000256" key="5">
    <source>
        <dbReference type="ARBA" id="ARBA00010185"/>
    </source>
</evidence>
<protein>
    <recommendedName>
        <fullName evidence="7 18">Phosphatidate cytidylyltransferase</fullName>
        <ecNumber evidence="6 18">2.7.7.41</ecNumber>
    </recommendedName>
</protein>
<evidence type="ECO:0000256" key="15">
    <source>
        <dbReference type="ARBA" id="ARBA00023136"/>
    </source>
</evidence>
<organism evidence="20 21">
    <name type="scientific">Arenicella xantha</name>
    <dbReference type="NCBI Taxonomy" id="644221"/>
    <lineage>
        <taxon>Bacteria</taxon>
        <taxon>Pseudomonadati</taxon>
        <taxon>Pseudomonadota</taxon>
        <taxon>Gammaproteobacteria</taxon>
        <taxon>Arenicellales</taxon>
        <taxon>Arenicellaceae</taxon>
        <taxon>Arenicella</taxon>
    </lineage>
</organism>
<keyword evidence="21" id="KW-1185">Reference proteome</keyword>
<dbReference type="GO" id="GO:0004605">
    <property type="term" value="F:phosphatidate cytidylyltransferase activity"/>
    <property type="evidence" value="ECO:0007669"/>
    <property type="project" value="UniProtKB-EC"/>
</dbReference>
<keyword evidence="16" id="KW-0594">Phospholipid biosynthesis</keyword>
<dbReference type="PROSITE" id="PS01315">
    <property type="entry name" value="CDS"/>
    <property type="match status" value="1"/>
</dbReference>
<dbReference type="AlphaFoldDB" id="A0A395JMW7"/>
<feature type="transmembrane region" description="Helical" evidence="19">
    <location>
        <begin position="174"/>
        <end position="194"/>
    </location>
</feature>
<keyword evidence="11 18" id="KW-0812">Transmembrane</keyword>
<dbReference type="Pfam" id="PF01148">
    <property type="entry name" value="CTP_transf_1"/>
    <property type="match status" value="1"/>
</dbReference>
<comment type="catalytic activity">
    <reaction evidence="1 18">
        <text>a 1,2-diacyl-sn-glycero-3-phosphate + CTP + H(+) = a CDP-1,2-diacyl-sn-glycerol + diphosphate</text>
        <dbReference type="Rhea" id="RHEA:16229"/>
        <dbReference type="ChEBI" id="CHEBI:15378"/>
        <dbReference type="ChEBI" id="CHEBI:33019"/>
        <dbReference type="ChEBI" id="CHEBI:37563"/>
        <dbReference type="ChEBI" id="CHEBI:58332"/>
        <dbReference type="ChEBI" id="CHEBI:58608"/>
        <dbReference type="EC" id="2.7.7.41"/>
    </reaction>
</comment>
<dbReference type="GO" id="GO:0016024">
    <property type="term" value="P:CDP-diacylglycerol biosynthetic process"/>
    <property type="evidence" value="ECO:0007669"/>
    <property type="project" value="UniProtKB-UniPathway"/>
</dbReference>
<feature type="transmembrane region" description="Helical" evidence="19">
    <location>
        <begin position="249"/>
        <end position="266"/>
    </location>
</feature>
<evidence type="ECO:0000256" key="6">
    <source>
        <dbReference type="ARBA" id="ARBA00012487"/>
    </source>
</evidence>
<feature type="transmembrane region" description="Helical" evidence="19">
    <location>
        <begin position="132"/>
        <end position="153"/>
    </location>
</feature>
<comment type="pathway">
    <text evidence="3 18">Phospholipid metabolism; CDP-diacylglycerol biosynthesis; CDP-diacylglycerol from sn-glycerol 3-phosphate: step 3/3.</text>
</comment>
<sequence length="267" mass="28933">MLKQRVITALFMVAIVLAALFAPNPIYWRGLITLVVLLGFVEWVRFCDIKKPLLRLCAFALFGLCLFLVESSVIPLSVIIPMACLLWVVLLVFTMTNTLDFLHANWIKLIIGIAVLSSAGFIVIEIKQLEHGPLWILCFLGTVVAADVGAYFVGKRFGRNKLAPSISPGKTIEGFAGGLALVALIYIPGLYTVFPVQAASLLLITVLVTAVVSVGGDLFESKLKRHVGLKDSSRILPGHGGILDRIDSIMVGANFFALGLLILGYLP</sequence>
<dbReference type="FunCoup" id="A0A395JMW7">
    <property type="interactions" value="441"/>
</dbReference>
<keyword evidence="13 19" id="KW-1133">Transmembrane helix</keyword>
<comment type="similarity">
    <text evidence="5 18">Belongs to the CDS family.</text>
</comment>
<keyword evidence="9" id="KW-0444">Lipid biosynthesis</keyword>
<feature type="transmembrane region" description="Helical" evidence="19">
    <location>
        <begin position="75"/>
        <end position="94"/>
    </location>
</feature>
<evidence type="ECO:0000256" key="17">
    <source>
        <dbReference type="ARBA" id="ARBA00023264"/>
    </source>
</evidence>
<evidence type="ECO:0000256" key="14">
    <source>
        <dbReference type="ARBA" id="ARBA00023098"/>
    </source>
</evidence>
<keyword evidence="10 18" id="KW-0808">Transferase</keyword>
<dbReference type="EMBL" id="QNRT01000002">
    <property type="protein sequence ID" value="RBP50944.1"/>
    <property type="molecule type" value="Genomic_DNA"/>
</dbReference>
<evidence type="ECO:0000313" key="20">
    <source>
        <dbReference type="EMBL" id="RBP50944.1"/>
    </source>
</evidence>
<feature type="transmembrane region" description="Helical" evidence="19">
    <location>
        <begin position="106"/>
        <end position="126"/>
    </location>
</feature>
<evidence type="ECO:0000256" key="3">
    <source>
        <dbReference type="ARBA" id="ARBA00005119"/>
    </source>
</evidence>
<dbReference type="OrthoDB" id="9799199at2"/>
<keyword evidence="12 18" id="KW-0548">Nucleotidyltransferase</keyword>
<dbReference type="EC" id="2.7.7.41" evidence="6 18"/>
<comment type="caution">
    <text evidence="20">The sequence shown here is derived from an EMBL/GenBank/DDBJ whole genome shotgun (WGS) entry which is preliminary data.</text>
</comment>
<dbReference type="InParanoid" id="A0A395JMW7"/>
<evidence type="ECO:0000256" key="4">
    <source>
        <dbReference type="ARBA" id="ARBA00005189"/>
    </source>
</evidence>
<dbReference type="Proteomes" id="UP000253083">
    <property type="component" value="Unassembled WGS sequence"/>
</dbReference>
<evidence type="ECO:0000256" key="19">
    <source>
        <dbReference type="SAM" id="Phobius"/>
    </source>
</evidence>
<feature type="transmembrane region" description="Helical" evidence="19">
    <location>
        <begin position="28"/>
        <end position="46"/>
    </location>
</feature>
<evidence type="ECO:0000313" key="21">
    <source>
        <dbReference type="Proteomes" id="UP000253083"/>
    </source>
</evidence>
<evidence type="ECO:0000256" key="9">
    <source>
        <dbReference type="ARBA" id="ARBA00022516"/>
    </source>
</evidence>
<evidence type="ECO:0000256" key="8">
    <source>
        <dbReference type="ARBA" id="ARBA00022475"/>
    </source>
</evidence>
<dbReference type="PANTHER" id="PTHR46382">
    <property type="entry name" value="PHOSPHATIDATE CYTIDYLYLTRANSFERASE"/>
    <property type="match status" value="1"/>
</dbReference>
<proteinExistence type="inferred from homology"/>
<keyword evidence="14" id="KW-0443">Lipid metabolism</keyword>
<name>A0A395JMW7_9GAMM</name>
<evidence type="ECO:0000256" key="12">
    <source>
        <dbReference type="ARBA" id="ARBA00022695"/>
    </source>
</evidence>
<evidence type="ECO:0000256" key="10">
    <source>
        <dbReference type="ARBA" id="ARBA00022679"/>
    </source>
</evidence>
<dbReference type="PANTHER" id="PTHR46382:SF1">
    <property type="entry name" value="PHOSPHATIDATE CYTIDYLYLTRANSFERASE"/>
    <property type="match status" value="1"/>
</dbReference>
<dbReference type="RefSeq" id="WP_113953752.1">
    <property type="nucleotide sequence ID" value="NZ_QNRT01000002.1"/>
</dbReference>
<evidence type="ECO:0000256" key="13">
    <source>
        <dbReference type="ARBA" id="ARBA00022989"/>
    </source>
</evidence>
<evidence type="ECO:0000256" key="11">
    <source>
        <dbReference type="ARBA" id="ARBA00022692"/>
    </source>
</evidence>
<evidence type="ECO:0000256" key="1">
    <source>
        <dbReference type="ARBA" id="ARBA00001698"/>
    </source>
</evidence>
<keyword evidence="15 19" id="KW-0472">Membrane</keyword>
<evidence type="ECO:0000256" key="16">
    <source>
        <dbReference type="ARBA" id="ARBA00023209"/>
    </source>
</evidence>
<dbReference type="InterPro" id="IPR000374">
    <property type="entry name" value="PC_trans"/>
</dbReference>
<accession>A0A395JMW7</accession>
<feature type="transmembrane region" description="Helical" evidence="19">
    <location>
        <begin position="53"/>
        <end position="69"/>
    </location>
</feature>
<evidence type="ECO:0000256" key="7">
    <source>
        <dbReference type="ARBA" id="ARBA00019373"/>
    </source>
</evidence>